<dbReference type="AlphaFoldDB" id="A0A2G8JR74"/>
<comment type="caution">
    <text evidence="2">The sequence shown here is derived from an EMBL/GenBank/DDBJ whole genome shotgun (WGS) entry which is preliminary data.</text>
</comment>
<sequence>MLWDLDTDAFTFSVSSEDKAFTKRGVLSVVNSLYDPLGLTAPITIKGKALLRELSSEINDWDEPLSFEREVEWIKWKESLKLLEDVHVPRCIIQSSLSLTKKKELCIFSDASTFAIGAVAYIRVVNEEGNYQVVLVGKSKLAPKPAHTIPRLELCAAVLAVELYEYIKDEIDLEIDTVRFFTDSKIVLGYINNTTRRFYVYVSNRVNRIRQSTRPEQWCYVATKQNPADLASRSIAAHELQDSMWFTGPEFLSRQELLEVNNYDLVQPEADSEVRPVVTTMLTKTSNVDLGAHRFERFSNWKGLLNAVGKLLQIAKSFKKIPGKPGKGTWKCSHTSCGVDEFSQARITVLRSIQQDAYKEELDCIKRGRALLKGSSLRRLNPQVDKHGLLRVGGRLSDADLTQEEKHPVIVPPGHVSTIIIRHYHESVAHQGRHITEGAIRAAGFWVVGGKRRTCNVIKVCVTCKKLRGKEEYQLMADLPADRVTCEPPFTSVGVDVFGPWQVLARRTRGASANNKRWAVIFSCMYTRAVHLEVIESLSASSFINALRRFFAIRGPARVLRSDRGTNFIAETRELRKHLLEKGCVWLFNPPHSSHMGGSWERMIGIARKILNAMLLQSKHTRLTHEILCTFLAEVMAIMNARPLVPVSCDPDQPTVLTPAMLLTQKWTLPVLLLGTSIPYTT</sequence>
<accession>A0A2G8JR74</accession>
<evidence type="ECO:0000313" key="2">
    <source>
        <dbReference type="EMBL" id="PIK38267.1"/>
    </source>
</evidence>
<dbReference type="Proteomes" id="UP000230750">
    <property type="component" value="Unassembled WGS sequence"/>
</dbReference>
<gene>
    <name evidence="2" type="ORF">BSL78_24887</name>
</gene>
<dbReference type="InterPro" id="IPR012337">
    <property type="entry name" value="RNaseH-like_sf"/>
</dbReference>
<dbReference type="GO" id="GO:0015074">
    <property type="term" value="P:DNA integration"/>
    <property type="evidence" value="ECO:0007669"/>
    <property type="project" value="InterPro"/>
</dbReference>
<evidence type="ECO:0000259" key="1">
    <source>
        <dbReference type="PROSITE" id="PS50994"/>
    </source>
</evidence>
<dbReference type="InterPro" id="IPR001584">
    <property type="entry name" value="Integrase_cat-core"/>
</dbReference>
<dbReference type="OrthoDB" id="6122721at2759"/>
<dbReference type="STRING" id="307972.A0A2G8JR74"/>
<organism evidence="2 3">
    <name type="scientific">Stichopus japonicus</name>
    <name type="common">Sea cucumber</name>
    <dbReference type="NCBI Taxonomy" id="307972"/>
    <lineage>
        <taxon>Eukaryota</taxon>
        <taxon>Metazoa</taxon>
        <taxon>Echinodermata</taxon>
        <taxon>Eleutherozoa</taxon>
        <taxon>Echinozoa</taxon>
        <taxon>Holothuroidea</taxon>
        <taxon>Aspidochirotacea</taxon>
        <taxon>Aspidochirotida</taxon>
        <taxon>Stichopodidae</taxon>
        <taxon>Apostichopus</taxon>
    </lineage>
</organism>
<protein>
    <recommendedName>
        <fullName evidence="1">Integrase catalytic domain-containing protein</fullName>
    </recommendedName>
</protein>
<dbReference type="Gene3D" id="3.30.420.10">
    <property type="entry name" value="Ribonuclease H-like superfamily/Ribonuclease H"/>
    <property type="match status" value="1"/>
</dbReference>
<feature type="domain" description="Integrase catalytic" evidence="1">
    <location>
        <begin position="484"/>
        <end position="667"/>
    </location>
</feature>
<evidence type="ECO:0000313" key="3">
    <source>
        <dbReference type="Proteomes" id="UP000230750"/>
    </source>
</evidence>
<dbReference type="InterPro" id="IPR036397">
    <property type="entry name" value="RNaseH_sf"/>
</dbReference>
<dbReference type="Gene3D" id="1.10.340.70">
    <property type="match status" value="1"/>
</dbReference>
<dbReference type="Pfam" id="PF05380">
    <property type="entry name" value="Peptidase_A17"/>
    <property type="match status" value="1"/>
</dbReference>
<reference evidence="2 3" key="1">
    <citation type="journal article" date="2017" name="PLoS Biol.">
        <title>The sea cucumber genome provides insights into morphological evolution and visceral regeneration.</title>
        <authorList>
            <person name="Zhang X."/>
            <person name="Sun L."/>
            <person name="Yuan J."/>
            <person name="Sun Y."/>
            <person name="Gao Y."/>
            <person name="Zhang L."/>
            <person name="Li S."/>
            <person name="Dai H."/>
            <person name="Hamel J.F."/>
            <person name="Liu C."/>
            <person name="Yu Y."/>
            <person name="Liu S."/>
            <person name="Lin W."/>
            <person name="Guo K."/>
            <person name="Jin S."/>
            <person name="Xu P."/>
            <person name="Storey K.B."/>
            <person name="Huan P."/>
            <person name="Zhang T."/>
            <person name="Zhou Y."/>
            <person name="Zhang J."/>
            <person name="Lin C."/>
            <person name="Li X."/>
            <person name="Xing L."/>
            <person name="Huo D."/>
            <person name="Sun M."/>
            <person name="Wang L."/>
            <person name="Mercier A."/>
            <person name="Li F."/>
            <person name="Yang H."/>
            <person name="Xiang J."/>
        </authorList>
    </citation>
    <scope>NUCLEOTIDE SEQUENCE [LARGE SCALE GENOMIC DNA]</scope>
    <source>
        <strain evidence="2">Shaxun</strain>
        <tissue evidence="2">Muscle</tissue>
    </source>
</reference>
<dbReference type="SUPFAM" id="SSF53098">
    <property type="entry name" value="Ribonuclease H-like"/>
    <property type="match status" value="2"/>
</dbReference>
<dbReference type="EMBL" id="MRZV01001380">
    <property type="protein sequence ID" value="PIK38267.1"/>
    <property type="molecule type" value="Genomic_DNA"/>
</dbReference>
<dbReference type="GO" id="GO:0003676">
    <property type="term" value="F:nucleic acid binding"/>
    <property type="evidence" value="ECO:0007669"/>
    <property type="project" value="InterPro"/>
</dbReference>
<dbReference type="PANTHER" id="PTHR47331">
    <property type="entry name" value="PHD-TYPE DOMAIN-CONTAINING PROTEIN"/>
    <property type="match status" value="1"/>
</dbReference>
<dbReference type="PROSITE" id="PS50994">
    <property type="entry name" value="INTEGRASE"/>
    <property type="match status" value="1"/>
</dbReference>
<name>A0A2G8JR74_STIJA</name>
<dbReference type="InterPro" id="IPR008042">
    <property type="entry name" value="Retrotrans_Pao"/>
</dbReference>
<keyword evidence="3" id="KW-1185">Reference proteome</keyword>
<dbReference type="PANTHER" id="PTHR47331:SF6">
    <property type="entry name" value="DOUBLECORTIN DOMAIN-CONTAINING PROTEIN"/>
    <property type="match status" value="1"/>
</dbReference>
<proteinExistence type="predicted"/>